<gene>
    <name evidence="2" type="ordered locus">VC0395_A1342</name>
</gene>
<name>A0A0H3AJ90_VIBC3</name>
<accession>A0A0H3AJ90</accession>
<keyword evidence="1" id="KW-0812">Transmembrane</keyword>
<keyword evidence="1" id="KW-0472">Membrane</keyword>
<dbReference type="AlphaFoldDB" id="A0A0H3AJ90"/>
<dbReference type="PATRIC" id="fig|345073.21.peg.1800"/>
<dbReference type="Proteomes" id="UP000000249">
    <property type="component" value="Chromosome 1"/>
</dbReference>
<evidence type="ECO:0000313" key="3">
    <source>
        <dbReference type="Proteomes" id="UP000000249"/>
    </source>
</evidence>
<evidence type="ECO:0000256" key="1">
    <source>
        <dbReference type="SAM" id="Phobius"/>
    </source>
</evidence>
<protein>
    <submittedName>
        <fullName evidence="2">Uncharacterized protein</fullName>
    </submittedName>
</protein>
<dbReference type="KEGG" id="vco:VC0395_A1342"/>
<dbReference type="KEGG" id="vcr:VC395_1857"/>
<feature type="transmembrane region" description="Helical" evidence="1">
    <location>
        <begin position="6"/>
        <end position="27"/>
    </location>
</feature>
<reference evidence="2 3" key="1">
    <citation type="submission" date="2007-03" db="EMBL/GenBank/DDBJ databases">
        <authorList>
            <person name="Heidelberg J."/>
        </authorList>
    </citation>
    <scope>NUCLEOTIDE SEQUENCE [LARGE SCALE GENOMIC DNA]</scope>
    <source>
        <strain evidence="3">ATCC 39541 / Classical Ogawa 395 / O395</strain>
    </source>
</reference>
<proteinExistence type="predicted"/>
<sequence length="45" mass="5326">MCTPKARLFWAFFYLVYFVQVGSLAIFQSKIQDLEHGDKWLGRQS</sequence>
<evidence type="ECO:0000313" key="2">
    <source>
        <dbReference type="EMBL" id="ABQ20147.1"/>
    </source>
</evidence>
<keyword evidence="1" id="KW-1133">Transmembrane helix</keyword>
<dbReference type="EMBL" id="CP000627">
    <property type="protein sequence ID" value="ABQ20147.1"/>
    <property type="molecule type" value="Genomic_DNA"/>
</dbReference>
<organism evidence="2 3">
    <name type="scientific">Vibrio cholerae serotype O1 (strain ATCC 39541 / Classical Ogawa 395 / O395)</name>
    <dbReference type="NCBI Taxonomy" id="345073"/>
    <lineage>
        <taxon>Bacteria</taxon>
        <taxon>Pseudomonadati</taxon>
        <taxon>Pseudomonadota</taxon>
        <taxon>Gammaproteobacteria</taxon>
        <taxon>Vibrionales</taxon>
        <taxon>Vibrionaceae</taxon>
        <taxon>Vibrio</taxon>
    </lineage>
</organism>